<dbReference type="AlphaFoldDB" id="A0A7H4N4A0"/>
<dbReference type="GO" id="GO:0015366">
    <property type="term" value="F:malate:proton symporter activity"/>
    <property type="evidence" value="ECO:0007669"/>
    <property type="project" value="TreeGrafter"/>
</dbReference>
<keyword evidence="2" id="KW-0813">Transport</keyword>
<dbReference type="EMBL" id="UGKR01000004">
    <property type="protein sequence ID" value="STV77894.1"/>
    <property type="molecule type" value="Genomic_DNA"/>
</dbReference>
<dbReference type="PANTHER" id="PTHR42865">
    <property type="entry name" value="PROTON/GLUTAMATE-ASPARTATE SYMPORTER"/>
    <property type="match status" value="1"/>
</dbReference>
<keyword evidence="5 6" id="KW-0472">Membrane</keyword>
<dbReference type="GO" id="GO:0005886">
    <property type="term" value="C:plasma membrane"/>
    <property type="evidence" value="ECO:0007669"/>
    <property type="project" value="TreeGrafter"/>
</dbReference>
<evidence type="ECO:0000313" key="7">
    <source>
        <dbReference type="EMBL" id="STV77894.1"/>
    </source>
</evidence>
<keyword evidence="3 6" id="KW-0812">Transmembrane</keyword>
<comment type="subcellular location">
    <subcellularLocation>
        <location evidence="1">Membrane</location>
        <topology evidence="1">Multi-pass membrane protein</topology>
    </subcellularLocation>
</comment>
<evidence type="ECO:0000256" key="2">
    <source>
        <dbReference type="ARBA" id="ARBA00022448"/>
    </source>
</evidence>
<sequence>MGLIAGCTVGLMWPDIGASLSPLAAAFVKLIKMVAGFIVFLTVVSGFASIRRGSGVGKMGLTAVIYFEVISTIALITGVVIGNVFQPGSA</sequence>
<evidence type="ECO:0000256" key="3">
    <source>
        <dbReference type="ARBA" id="ARBA00022692"/>
    </source>
</evidence>
<dbReference type="InterPro" id="IPR001991">
    <property type="entry name" value="Na-dicarboxylate_symporter"/>
</dbReference>
<organism evidence="7 8">
    <name type="scientific">Klebsiella variicola</name>
    <dbReference type="NCBI Taxonomy" id="244366"/>
    <lineage>
        <taxon>Bacteria</taxon>
        <taxon>Pseudomonadati</taxon>
        <taxon>Pseudomonadota</taxon>
        <taxon>Gammaproteobacteria</taxon>
        <taxon>Enterobacterales</taxon>
        <taxon>Enterobacteriaceae</taxon>
        <taxon>Klebsiella/Raoultella group</taxon>
        <taxon>Klebsiella</taxon>
        <taxon>Klebsiella pneumoniae complex</taxon>
    </lineage>
</organism>
<dbReference type="Pfam" id="PF00375">
    <property type="entry name" value="SDF"/>
    <property type="match status" value="1"/>
</dbReference>
<accession>A0A7H4N4A0</accession>
<keyword evidence="4 6" id="KW-1133">Transmembrane helix</keyword>
<feature type="transmembrane region" description="Helical" evidence="6">
    <location>
        <begin position="30"/>
        <end position="51"/>
    </location>
</feature>
<dbReference type="GO" id="GO:0015138">
    <property type="term" value="F:fumarate transmembrane transporter activity"/>
    <property type="evidence" value="ECO:0007669"/>
    <property type="project" value="TreeGrafter"/>
</dbReference>
<evidence type="ECO:0000256" key="4">
    <source>
        <dbReference type="ARBA" id="ARBA00022989"/>
    </source>
</evidence>
<evidence type="ECO:0000313" key="8">
    <source>
        <dbReference type="Proteomes" id="UP000254545"/>
    </source>
</evidence>
<dbReference type="GO" id="GO:0015141">
    <property type="term" value="F:succinate transmembrane transporter activity"/>
    <property type="evidence" value="ECO:0007669"/>
    <property type="project" value="TreeGrafter"/>
</dbReference>
<name>A0A7H4N4A0_KLEVA</name>
<reference evidence="7 8" key="1">
    <citation type="submission" date="2018-06" db="EMBL/GenBank/DDBJ databases">
        <authorList>
            <consortium name="Pathogen Informatics"/>
            <person name="Doyle S."/>
        </authorList>
    </citation>
    <scope>NUCLEOTIDE SEQUENCE [LARGE SCALE GENOMIC DNA]</scope>
    <source>
        <strain evidence="7 8">NCTC9177</strain>
    </source>
</reference>
<dbReference type="PANTHER" id="PTHR42865:SF1">
    <property type="entry name" value="AEROBIC C4-DICARBOXYLATE TRANSPORT PROTEIN"/>
    <property type="match status" value="1"/>
</dbReference>
<feature type="transmembrane region" description="Helical" evidence="6">
    <location>
        <begin position="63"/>
        <end position="85"/>
    </location>
</feature>
<proteinExistence type="predicted"/>
<evidence type="ECO:0000256" key="6">
    <source>
        <dbReference type="SAM" id="Phobius"/>
    </source>
</evidence>
<protein>
    <submittedName>
        <fullName evidence="7">Aerobic C4-dicarboxylate transporter</fullName>
    </submittedName>
</protein>
<gene>
    <name evidence="7" type="primary">dctA_4</name>
    <name evidence="7" type="ORF">NCTC9177_07451</name>
</gene>
<dbReference type="GO" id="GO:0070778">
    <property type="term" value="P:L-aspartate transmembrane transport"/>
    <property type="evidence" value="ECO:0007669"/>
    <property type="project" value="TreeGrafter"/>
</dbReference>
<evidence type="ECO:0000256" key="5">
    <source>
        <dbReference type="ARBA" id="ARBA00023136"/>
    </source>
</evidence>
<dbReference type="SUPFAM" id="SSF118215">
    <property type="entry name" value="Proton glutamate symport protein"/>
    <property type="match status" value="1"/>
</dbReference>
<dbReference type="Proteomes" id="UP000254545">
    <property type="component" value="Unassembled WGS sequence"/>
</dbReference>
<dbReference type="PRINTS" id="PR00173">
    <property type="entry name" value="EDTRNSPORT"/>
</dbReference>
<comment type="caution">
    <text evidence="7">The sequence shown here is derived from an EMBL/GenBank/DDBJ whole genome shotgun (WGS) entry which is preliminary data.</text>
</comment>
<dbReference type="InterPro" id="IPR036458">
    <property type="entry name" value="Na:dicarbo_symporter_sf"/>
</dbReference>
<dbReference type="Gene3D" id="1.10.3860.10">
    <property type="entry name" value="Sodium:dicarboxylate symporter"/>
    <property type="match status" value="1"/>
</dbReference>
<evidence type="ECO:0000256" key="1">
    <source>
        <dbReference type="ARBA" id="ARBA00004141"/>
    </source>
</evidence>